<sequence length="284" mass="28659">MSALTTTDPAADARERTSAPRVTFARVVRSERIKATSVRSTYWTAAVTVAFTLLFAGGIMFAVAFAPTADVPDPVAVITDNYGATPSLGVLGIALLFAYALVAVFGVLLIGPERSSGLLTATLAAVPRRTPVYAAKLLVSAIAGAAIGLIGSVASFLVVQPVLAGFGLGSTLADPEVLQVLAGGTVFLALIAVLSTAIGSLFRSTAAAMGAVLGLLLVAPGLLPIIRGIGGQLAGFLPSTAGMMLVQSAAQSGWQPILTGGLVLVGWTAGAVVLGGVRFTRRDV</sequence>
<evidence type="ECO:0000313" key="3">
    <source>
        <dbReference type="Proteomes" id="UP000275048"/>
    </source>
</evidence>
<evidence type="ECO:0008006" key="4">
    <source>
        <dbReference type="Google" id="ProtNLM"/>
    </source>
</evidence>
<comment type="caution">
    <text evidence="2">The sequence shown here is derived from an EMBL/GenBank/DDBJ whole genome shotgun (WGS) entry which is preliminary data.</text>
</comment>
<keyword evidence="1" id="KW-1133">Transmembrane helix</keyword>
<feature type="transmembrane region" description="Helical" evidence="1">
    <location>
        <begin position="214"/>
        <end position="237"/>
    </location>
</feature>
<evidence type="ECO:0000313" key="2">
    <source>
        <dbReference type="EMBL" id="RNB47429.1"/>
    </source>
</evidence>
<dbReference type="GO" id="GO:0140359">
    <property type="term" value="F:ABC-type transporter activity"/>
    <property type="evidence" value="ECO:0007669"/>
    <property type="project" value="InterPro"/>
</dbReference>
<dbReference type="EMBL" id="RHHB01000025">
    <property type="protein sequence ID" value="RNB47429.1"/>
    <property type="molecule type" value="Genomic_DNA"/>
</dbReference>
<feature type="transmembrane region" description="Helical" evidence="1">
    <location>
        <begin position="137"/>
        <end position="158"/>
    </location>
</feature>
<dbReference type="OrthoDB" id="3297477at2"/>
<organism evidence="2 3">
    <name type="scientific">Agromyces tardus</name>
    <dbReference type="NCBI Taxonomy" id="2583849"/>
    <lineage>
        <taxon>Bacteria</taxon>
        <taxon>Bacillati</taxon>
        <taxon>Actinomycetota</taxon>
        <taxon>Actinomycetes</taxon>
        <taxon>Micrococcales</taxon>
        <taxon>Microbacteriaceae</taxon>
        <taxon>Agromyces</taxon>
    </lineage>
</organism>
<accession>A0A3M8A847</accession>
<keyword evidence="3" id="KW-1185">Reference proteome</keyword>
<feature type="transmembrane region" description="Helical" evidence="1">
    <location>
        <begin position="178"/>
        <end position="202"/>
    </location>
</feature>
<dbReference type="RefSeq" id="WP_122937389.1">
    <property type="nucleotide sequence ID" value="NZ_JBHSNT010000098.1"/>
</dbReference>
<dbReference type="Proteomes" id="UP000275048">
    <property type="component" value="Unassembled WGS sequence"/>
</dbReference>
<feature type="transmembrane region" description="Helical" evidence="1">
    <location>
        <begin position="257"/>
        <end position="277"/>
    </location>
</feature>
<gene>
    <name evidence="2" type="ORF">EDM22_12440</name>
</gene>
<proteinExistence type="predicted"/>
<dbReference type="GO" id="GO:0005886">
    <property type="term" value="C:plasma membrane"/>
    <property type="evidence" value="ECO:0007669"/>
    <property type="project" value="UniProtKB-SubCell"/>
</dbReference>
<keyword evidence="1" id="KW-0812">Transmembrane</keyword>
<reference evidence="2 3" key="1">
    <citation type="submission" date="2018-10" db="EMBL/GenBank/DDBJ databases">
        <title>Isolation, diversity and antibacterial activity of antinobacteria from the wheat rhizosphere soil.</title>
        <authorList>
            <person name="Sun T."/>
        </authorList>
    </citation>
    <scope>NUCLEOTIDE SEQUENCE [LARGE SCALE GENOMIC DNA]</scope>
    <source>
        <strain evidence="2 3">SJ-23</strain>
    </source>
</reference>
<evidence type="ECO:0000256" key="1">
    <source>
        <dbReference type="SAM" id="Phobius"/>
    </source>
</evidence>
<feature type="transmembrane region" description="Helical" evidence="1">
    <location>
        <begin position="86"/>
        <end position="110"/>
    </location>
</feature>
<feature type="transmembrane region" description="Helical" evidence="1">
    <location>
        <begin position="42"/>
        <end position="66"/>
    </location>
</feature>
<dbReference type="AlphaFoldDB" id="A0A3M8A847"/>
<name>A0A3M8A847_9MICO</name>
<keyword evidence="1" id="KW-0472">Membrane</keyword>
<protein>
    <recommendedName>
        <fullName evidence="4">ABC transporter permease</fullName>
    </recommendedName>
</protein>